<keyword evidence="5" id="KW-1185">Reference proteome</keyword>
<reference evidence="4 5" key="1">
    <citation type="submission" date="2023-02" db="EMBL/GenBank/DDBJ databases">
        <title>Genome sequence of Sphingomonas naphthae.</title>
        <authorList>
            <person name="Kim S."/>
            <person name="Heo J."/>
            <person name="Kwon S.-W."/>
        </authorList>
    </citation>
    <scope>NUCLEOTIDE SEQUENCE [LARGE SCALE GENOMIC DNA]</scope>
    <source>
        <strain evidence="4 5">KACC 18716</strain>
    </source>
</reference>
<protein>
    <submittedName>
        <fullName evidence="4">NAD-dependent epimerase/dehydratase family protein</fullName>
    </submittedName>
</protein>
<feature type="domain" description="NAD-dependent epimerase/dehydratase" evidence="3">
    <location>
        <begin position="3"/>
        <end position="202"/>
    </location>
</feature>
<accession>A0ABY7TQN0</accession>
<sequence length="326" mass="34633">MNIVITGGTGFLGLRLARALLDGGVPRPDGTMAPVTKLTLVDRVETMVLSSPLVEQTIGDIADPAFVDTLISPEVDVVYHLAAVVSGEAEANFDLGMRVNVDASRYILEVCRKAGHAPRVVFTSSVAVFGPSGAGDEEPSVDPRSSYGMEKAVAELLLKDYARRGFVDGVVLRLPTISVRPGKPNKAASSFASGIIREPLSGVAADCPVSPETMLWLLSPRRAITNLIHAAGLDTAALATDRIINLPGITVTVEQMLAALARHGGEAARGRIAMRHDEAVERIVSSWPRRWDDTPARALGFTGDIDFDEIVQAFIDDDLPAMTAAA</sequence>
<dbReference type="SUPFAM" id="SSF51735">
    <property type="entry name" value="NAD(P)-binding Rossmann-fold domains"/>
    <property type="match status" value="1"/>
</dbReference>
<keyword evidence="1" id="KW-0521">NADP</keyword>
<evidence type="ECO:0000256" key="1">
    <source>
        <dbReference type="ARBA" id="ARBA00022857"/>
    </source>
</evidence>
<proteinExistence type="predicted"/>
<dbReference type="InterPro" id="IPR050005">
    <property type="entry name" value="DenD"/>
</dbReference>
<dbReference type="NCBIfam" id="NF043036">
    <property type="entry name" value="ErythonDh"/>
    <property type="match status" value="1"/>
</dbReference>
<dbReference type="InterPro" id="IPR036291">
    <property type="entry name" value="NAD(P)-bd_dom_sf"/>
</dbReference>
<name>A0ABY7TQN0_9SPHN</name>
<dbReference type="InterPro" id="IPR001509">
    <property type="entry name" value="Epimerase_deHydtase"/>
</dbReference>
<dbReference type="Proteomes" id="UP001220395">
    <property type="component" value="Chromosome"/>
</dbReference>
<dbReference type="PANTHER" id="PTHR43103">
    <property type="entry name" value="NUCLEOSIDE-DIPHOSPHATE-SUGAR EPIMERASE"/>
    <property type="match status" value="1"/>
</dbReference>
<evidence type="ECO:0000313" key="5">
    <source>
        <dbReference type="Proteomes" id="UP001220395"/>
    </source>
</evidence>
<organism evidence="4 5">
    <name type="scientific">Sphingomonas naphthae</name>
    <dbReference type="NCBI Taxonomy" id="1813468"/>
    <lineage>
        <taxon>Bacteria</taxon>
        <taxon>Pseudomonadati</taxon>
        <taxon>Pseudomonadota</taxon>
        <taxon>Alphaproteobacteria</taxon>
        <taxon>Sphingomonadales</taxon>
        <taxon>Sphingomonadaceae</taxon>
        <taxon>Sphingomonas</taxon>
    </lineage>
</organism>
<keyword evidence="2" id="KW-0119">Carbohydrate metabolism</keyword>
<dbReference type="Pfam" id="PF01370">
    <property type="entry name" value="Epimerase"/>
    <property type="match status" value="1"/>
</dbReference>
<gene>
    <name evidence="4" type="ORF">PQ455_02670</name>
</gene>
<evidence type="ECO:0000259" key="3">
    <source>
        <dbReference type="Pfam" id="PF01370"/>
    </source>
</evidence>
<dbReference type="RefSeq" id="WP_273688968.1">
    <property type="nucleotide sequence ID" value="NZ_CP117411.1"/>
</dbReference>
<evidence type="ECO:0000313" key="4">
    <source>
        <dbReference type="EMBL" id="WCT74154.1"/>
    </source>
</evidence>
<dbReference type="EMBL" id="CP117411">
    <property type="protein sequence ID" value="WCT74154.1"/>
    <property type="molecule type" value="Genomic_DNA"/>
</dbReference>
<dbReference type="PANTHER" id="PTHR43103:SF3">
    <property type="entry name" value="ADP-L-GLYCERO-D-MANNO-HEPTOSE-6-EPIMERASE"/>
    <property type="match status" value="1"/>
</dbReference>
<dbReference type="Gene3D" id="3.90.25.10">
    <property type="entry name" value="UDP-galactose 4-epimerase, domain 1"/>
    <property type="match status" value="1"/>
</dbReference>
<dbReference type="Gene3D" id="3.40.50.720">
    <property type="entry name" value="NAD(P)-binding Rossmann-like Domain"/>
    <property type="match status" value="1"/>
</dbReference>
<evidence type="ECO:0000256" key="2">
    <source>
        <dbReference type="ARBA" id="ARBA00023277"/>
    </source>
</evidence>